<dbReference type="PROSITE" id="PS00141">
    <property type="entry name" value="ASP_PROTEASE"/>
    <property type="match status" value="2"/>
</dbReference>
<keyword evidence="2 4" id="KW-0064">Aspartyl protease</keyword>
<keyword evidence="7" id="KW-1185">Reference proteome</keyword>
<accession>A0A409W5P6</accession>
<keyword evidence="4" id="KW-0378">Hydrolase</keyword>
<dbReference type="PROSITE" id="PS51767">
    <property type="entry name" value="PEPTIDASE_A1"/>
    <property type="match status" value="1"/>
</dbReference>
<dbReference type="OrthoDB" id="660550at2759"/>
<feature type="active site" evidence="3">
    <location>
        <position position="222"/>
    </location>
</feature>
<dbReference type="Pfam" id="PF00026">
    <property type="entry name" value="Asp"/>
    <property type="match status" value="2"/>
</dbReference>
<evidence type="ECO:0000259" key="5">
    <source>
        <dbReference type="PROSITE" id="PS51767"/>
    </source>
</evidence>
<dbReference type="STRING" id="231916.A0A409W5P6"/>
<gene>
    <name evidence="6" type="ORF">CVT26_011522</name>
</gene>
<dbReference type="InterPro" id="IPR001461">
    <property type="entry name" value="Aspartic_peptidase_A1"/>
</dbReference>
<sequence>DLIVDTGSSNTWVGADTRFRSTSTTKATNQRVAVDYGSGSFSGTEFIDQFVIDPGLVISQQSIGVASKVRSVFVAFLIPEFNTLLSRRASKVLMGSSGILYDLYRVNSVLLMPPSVGYNRIGPANLTLGTLSPDTDSTIPTVADNLFTQGTIAAHEIGILFAPSITLNGVITWGGVDSTLFTGSITFIPLTKTSPASEFWGIDQSITYAGKSILGQTAGIVDTGTTLILIADDGFAAYQKATGAVFDTTTQLLKITSGQFANLQPLLFNAGGGTFSLTPNGQIWPRVLNTDIGGVTGAIYLVVNSLGTPSGIGFDFVNGFAFLERFYSVFDTANNRVGFATTQFTNAVTN</sequence>
<dbReference type="PRINTS" id="PR00792">
    <property type="entry name" value="PEPSIN"/>
</dbReference>
<reference evidence="6 7" key="1">
    <citation type="journal article" date="2018" name="Evol. Lett.">
        <title>Horizontal gene cluster transfer increased hallucinogenic mushroom diversity.</title>
        <authorList>
            <person name="Reynolds H.T."/>
            <person name="Vijayakumar V."/>
            <person name="Gluck-Thaler E."/>
            <person name="Korotkin H.B."/>
            <person name="Matheny P.B."/>
            <person name="Slot J.C."/>
        </authorList>
    </citation>
    <scope>NUCLEOTIDE SEQUENCE [LARGE SCALE GENOMIC DNA]</scope>
    <source>
        <strain evidence="6 7">SRW20</strain>
    </source>
</reference>
<protein>
    <recommendedName>
        <fullName evidence="5">Peptidase A1 domain-containing protein</fullName>
    </recommendedName>
</protein>
<feature type="non-terminal residue" evidence="6">
    <location>
        <position position="1"/>
    </location>
</feature>
<dbReference type="InterPro" id="IPR033121">
    <property type="entry name" value="PEPTIDASE_A1"/>
</dbReference>
<evidence type="ECO:0000256" key="1">
    <source>
        <dbReference type="ARBA" id="ARBA00007447"/>
    </source>
</evidence>
<dbReference type="InterPro" id="IPR001969">
    <property type="entry name" value="Aspartic_peptidase_AS"/>
</dbReference>
<comment type="similarity">
    <text evidence="1 4">Belongs to the peptidase A1 family.</text>
</comment>
<name>A0A409W5P6_9AGAR</name>
<dbReference type="PANTHER" id="PTHR47966:SF51">
    <property type="entry name" value="BETA-SITE APP-CLEAVING ENZYME, ISOFORM A-RELATED"/>
    <property type="match status" value="1"/>
</dbReference>
<dbReference type="EMBL" id="NHYE01005383">
    <property type="protein sequence ID" value="PPQ73798.1"/>
    <property type="molecule type" value="Genomic_DNA"/>
</dbReference>
<dbReference type="Proteomes" id="UP000284706">
    <property type="component" value="Unassembled WGS sequence"/>
</dbReference>
<evidence type="ECO:0000256" key="3">
    <source>
        <dbReference type="PIRSR" id="PIRSR601461-1"/>
    </source>
</evidence>
<dbReference type="PANTHER" id="PTHR47966">
    <property type="entry name" value="BETA-SITE APP-CLEAVING ENZYME, ISOFORM A-RELATED"/>
    <property type="match status" value="1"/>
</dbReference>
<dbReference type="InterPro" id="IPR021109">
    <property type="entry name" value="Peptidase_aspartic_dom_sf"/>
</dbReference>
<dbReference type="Gene3D" id="2.40.70.10">
    <property type="entry name" value="Acid Proteases"/>
    <property type="match status" value="2"/>
</dbReference>
<evidence type="ECO:0000256" key="2">
    <source>
        <dbReference type="ARBA" id="ARBA00022750"/>
    </source>
</evidence>
<dbReference type="CDD" id="cd05471">
    <property type="entry name" value="pepsin_like"/>
    <property type="match status" value="1"/>
</dbReference>
<dbReference type="GO" id="GO:0004190">
    <property type="term" value="F:aspartic-type endopeptidase activity"/>
    <property type="evidence" value="ECO:0007669"/>
    <property type="project" value="UniProtKB-KW"/>
</dbReference>
<comment type="caution">
    <text evidence="6">The sequence shown here is derived from an EMBL/GenBank/DDBJ whole genome shotgun (WGS) entry which is preliminary data.</text>
</comment>
<dbReference type="AlphaFoldDB" id="A0A409W5P6"/>
<dbReference type="SUPFAM" id="SSF50630">
    <property type="entry name" value="Acid proteases"/>
    <property type="match status" value="1"/>
</dbReference>
<dbReference type="InParanoid" id="A0A409W5P6"/>
<evidence type="ECO:0000256" key="4">
    <source>
        <dbReference type="RuleBase" id="RU000454"/>
    </source>
</evidence>
<evidence type="ECO:0000313" key="6">
    <source>
        <dbReference type="EMBL" id="PPQ73798.1"/>
    </source>
</evidence>
<feature type="domain" description="Peptidase A1" evidence="5">
    <location>
        <begin position="1"/>
        <end position="340"/>
    </location>
</feature>
<evidence type="ECO:0000313" key="7">
    <source>
        <dbReference type="Proteomes" id="UP000284706"/>
    </source>
</evidence>
<dbReference type="InterPro" id="IPR034164">
    <property type="entry name" value="Pepsin-like_dom"/>
</dbReference>
<keyword evidence="4" id="KW-0645">Protease</keyword>
<proteinExistence type="inferred from homology"/>
<dbReference type="GO" id="GO:0006508">
    <property type="term" value="P:proteolysis"/>
    <property type="evidence" value="ECO:0007669"/>
    <property type="project" value="UniProtKB-KW"/>
</dbReference>
<feature type="active site" evidence="3">
    <location>
        <position position="5"/>
    </location>
</feature>
<organism evidence="6 7">
    <name type="scientific">Gymnopilus dilepis</name>
    <dbReference type="NCBI Taxonomy" id="231916"/>
    <lineage>
        <taxon>Eukaryota</taxon>
        <taxon>Fungi</taxon>
        <taxon>Dikarya</taxon>
        <taxon>Basidiomycota</taxon>
        <taxon>Agaricomycotina</taxon>
        <taxon>Agaricomycetes</taxon>
        <taxon>Agaricomycetidae</taxon>
        <taxon>Agaricales</taxon>
        <taxon>Agaricineae</taxon>
        <taxon>Hymenogastraceae</taxon>
        <taxon>Gymnopilus</taxon>
    </lineage>
</organism>